<evidence type="ECO:0000256" key="1">
    <source>
        <dbReference type="SAM" id="MobiDB-lite"/>
    </source>
</evidence>
<proteinExistence type="predicted"/>
<name>A0A2N7U981_9GAMM</name>
<organism evidence="2 3">
    <name type="scientific">Billgrantia endophytica</name>
    <dbReference type="NCBI Taxonomy" id="2033802"/>
    <lineage>
        <taxon>Bacteria</taxon>
        <taxon>Pseudomonadati</taxon>
        <taxon>Pseudomonadota</taxon>
        <taxon>Gammaproteobacteria</taxon>
        <taxon>Oceanospirillales</taxon>
        <taxon>Halomonadaceae</taxon>
        <taxon>Billgrantia</taxon>
    </lineage>
</organism>
<dbReference type="EMBL" id="PNRF01000010">
    <property type="protein sequence ID" value="PMR76989.1"/>
    <property type="molecule type" value="Genomic_DNA"/>
</dbReference>
<dbReference type="AlphaFoldDB" id="A0A2N7U981"/>
<feature type="region of interest" description="Disordered" evidence="1">
    <location>
        <begin position="39"/>
        <end position="64"/>
    </location>
</feature>
<gene>
    <name evidence="2" type="ORF">C1H69_04640</name>
</gene>
<evidence type="ECO:0000313" key="3">
    <source>
        <dbReference type="Proteomes" id="UP000235803"/>
    </source>
</evidence>
<comment type="caution">
    <text evidence="2">The sequence shown here is derived from an EMBL/GenBank/DDBJ whole genome shotgun (WGS) entry which is preliminary data.</text>
</comment>
<accession>A0A2N7U981</accession>
<sequence>MDGMTKPITSTIRREYMTWSTDRIAGHVLLQLRVGPKHEDLAVPPTGASAYSEGKGMGKGMVSS</sequence>
<reference evidence="2 3" key="1">
    <citation type="submission" date="2018-01" db="EMBL/GenBank/DDBJ databases">
        <title>Halomonas endophytica sp. nov., isolated from storage liquid in the stems of Populus euphratica.</title>
        <authorList>
            <person name="Chen C."/>
        </authorList>
    </citation>
    <scope>NUCLEOTIDE SEQUENCE [LARGE SCALE GENOMIC DNA]</scope>
    <source>
        <strain evidence="2 3">MC28</strain>
    </source>
</reference>
<dbReference type="Proteomes" id="UP000235803">
    <property type="component" value="Unassembled WGS sequence"/>
</dbReference>
<feature type="compositionally biased region" description="Gly residues" evidence="1">
    <location>
        <begin position="55"/>
        <end position="64"/>
    </location>
</feature>
<protein>
    <submittedName>
        <fullName evidence="2">Uncharacterized protein</fullName>
    </submittedName>
</protein>
<evidence type="ECO:0000313" key="2">
    <source>
        <dbReference type="EMBL" id="PMR76989.1"/>
    </source>
</evidence>
<keyword evidence="3" id="KW-1185">Reference proteome</keyword>